<dbReference type="AlphaFoldDB" id="A0A7G1NMN9"/>
<evidence type="ECO:0000313" key="2">
    <source>
        <dbReference type="Proteomes" id="UP000516373"/>
    </source>
</evidence>
<evidence type="ECO:0000313" key="1">
    <source>
        <dbReference type="EMBL" id="BCL24049.1"/>
    </source>
</evidence>
<reference evidence="1 2" key="1">
    <citation type="journal article" date="2014" name="Int. J. Syst. Evol. Microbiol.">
        <title>Complete genome sequence of Corynebacterium casei LMG S-19264T (=DSM 44701T), isolated from a smear-ripened cheese.</title>
        <authorList>
            <consortium name="US DOE Joint Genome Institute (JGI-PGF)"/>
            <person name="Walter F."/>
            <person name="Albersmeier A."/>
            <person name="Kalinowski J."/>
            <person name="Ruckert C."/>
        </authorList>
    </citation>
    <scope>NUCLEOTIDE SEQUENCE [LARGE SCALE GENOMIC DNA]</scope>
    <source>
        <strain evidence="1 2">JCM 4255</strain>
    </source>
</reference>
<dbReference type="Proteomes" id="UP000516373">
    <property type="component" value="Chromosome"/>
</dbReference>
<proteinExistence type="predicted"/>
<gene>
    <name evidence="1" type="ORF">GCM10017668_58920</name>
</gene>
<dbReference type="KEGG" id="stui:GCM10017668_58920"/>
<name>A0A7G1NMN9_9ACTN</name>
<organism evidence="1 2">
    <name type="scientific">Streptomyces tuirus</name>
    <dbReference type="NCBI Taxonomy" id="68278"/>
    <lineage>
        <taxon>Bacteria</taxon>
        <taxon>Bacillati</taxon>
        <taxon>Actinomycetota</taxon>
        <taxon>Actinomycetes</taxon>
        <taxon>Kitasatosporales</taxon>
        <taxon>Streptomycetaceae</taxon>
        <taxon>Streptomyces</taxon>
    </lineage>
</organism>
<accession>A0A7G1NMN9</accession>
<protein>
    <submittedName>
        <fullName evidence="1">Uncharacterized protein</fullName>
    </submittedName>
</protein>
<sequence>MVHRLNTMSTTALIGQASSGTVAADAALVVSVPMRAPLLDSHFPLGTYYTQGVSVHGIGNKAAQQGSCS</sequence>
<dbReference type="EMBL" id="AP023439">
    <property type="protein sequence ID" value="BCL24049.1"/>
    <property type="molecule type" value="Genomic_DNA"/>
</dbReference>